<dbReference type="PATRIC" id="fig|1162668.3.peg.47"/>
<reference evidence="8" key="2">
    <citation type="submission" date="2012-03" db="EMBL/GenBank/DDBJ databases">
        <title>The complete genome sequence of the pioneer microbe on fresh volcanic deposit, Leptospirillum ferrooxidans strain C2-3.</title>
        <authorList>
            <person name="Fujimura R."/>
            <person name="Sato Y."/>
            <person name="Nishizawa T."/>
            <person name="Nanba K."/>
            <person name="Oshima K."/>
            <person name="Hattori M."/>
            <person name="Kamijo T."/>
            <person name="Ohta H."/>
        </authorList>
    </citation>
    <scope>NUCLEOTIDE SEQUENCE [LARGE SCALE GENOMIC DNA]</scope>
    <source>
        <strain evidence="8">C2-3</strain>
    </source>
</reference>
<keyword evidence="8" id="KW-1185">Reference proteome</keyword>
<dbReference type="PANTHER" id="PTHR35330:SF1">
    <property type="entry name" value="SIROHEME BIOSYNTHESIS PROTEIN MET8"/>
    <property type="match status" value="1"/>
</dbReference>
<dbReference type="GO" id="GO:0043115">
    <property type="term" value="F:precorrin-2 dehydrogenase activity"/>
    <property type="evidence" value="ECO:0007669"/>
    <property type="project" value="UniProtKB-EC"/>
</dbReference>
<dbReference type="Gene3D" id="3.40.50.720">
    <property type="entry name" value="NAD(P)-binding Rossmann-like Domain"/>
    <property type="match status" value="1"/>
</dbReference>
<dbReference type="UniPathway" id="UPA00262">
    <property type="reaction ID" value="UER00222"/>
</dbReference>
<comment type="catalytic activity">
    <reaction evidence="6">
        <text>precorrin-2 + NAD(+) = sirohydrochlorin + NADH + 2 H(+)</text>
        <dbReference type="Rhea" id="RHEA:15613"/>
        <dbReference type="ChEBI" id="CHEBI:15378"/>
        <dbReference type="ChEBI" id="CHEBI:57540"/>
        <dbReference type="ChEBI" id="CHEBI:57945"/>
        <dbReference type="ChEBI" id="CHEBI:58351"/>
        <dbReference type="ChEBI" id="CHEBI:58827"/>
        <dbReference type="EC" id="1.3.1.76"/>
    </reaction>
</comment>
<evidence type="ECO:0000313" key="7">
    <source>
        <dbReference type="EMBL" id="BAM05769.1"/>
    </source>
</evidence>
<evidence type="ECO:0000256" key="5">
    <source>
        <dbReference type="ARBA" id="ARBA00023244"/>
    </source>
</evidence>
<gene>
    <name evidence="7" type="ordered locus">LFE_0038</name>
</gene>
<dbReference type="AlphaFoldDB" id="I0IKH0"/>
<dbReference type="InterPro" id="IPR036291">
    <property type="entry name" value="NAD(P)-bd_dom_sf"/>
</dbReference>
<evidence type="ECO:0000256" key="6">
    <source>
        <dbReference type="ARBA" id="ARBA00047561"/>
    </source>
</evidence>
<organism evidence="7 8">
    <name type="scientific">Leptospirillum ferrooxidans (strain C2-3)</name>
    <dbReference type="NCBI Taxonomy" id="1162668"/>
    <lineage>
        <taxon>Bacteria</taxon>
        <taxon>Pseudomonadati</taxon>
        <taxon>Nitrospirota</taxon>
        <taxon>Nitrospiria</taxon>
        <taxon>Nitrospirales</taxon>
        <taxon>Nitrospiraceae</taxon>
        <taxon>Leptospirillum</taxon>
    </lineage>
</organism>
<evidence type="ECO:0000256" key="2">
    <source>
        <dbReference type="ARBA" id="ARBA00012400"/>
    </source>
</evidence>
<evidence type="ECO:0000256" key="3">
    <source>
        <dbReference type="ARBA" id="ARBA00023002"/>
    </source>
</evidence>
<dbReference type="EC" id="1.3.1.76" evidence="2"/>
<name>I0IKH0_LEPFC</name>
<accession>I0IKH0</accession>
<keyword evidence="4" id="KW-0520">NAD</keyword>
<dbReference type="Pfam" id="PF13241">
    <property type="entry name" value="NAD_binding_7"/>
    <property type="match status" value="1"/>
</dbReference>
<dbReference type="EMBL" id="AP012342">
    <property type="protein sequence ID" value="BAM05769.1"/>
    <property type="molecule type" value="Genomic_DNA"/>
</dbReference>
<comment type="pathway">
    <text evidence="1">Porphyrin-containing compound metabolism; siroheme biosynthesis; sirohydrochlorin from precorrin-2: step 1/1.</text>
</comment>
<dbReference type="InterPro" id="IPR028161">
    <property type="entry name" value="Met8-like"/>
</dbReference>
<dbReference type="GO" id="GO:0004325">
    <property type="term" value="F:ferrochelatase activity"/>
    <property type="evidence" value="ECO:0007669"/>
    <property type="project" value="InterPro"/>
</dbReference>
<dbReference type="STRING" id="1162668.LFE_0038"/>
<keyword evidence="5" id="KW-0627">Porphyrin biosynthesis</keyword>
<dbReference type="KEGG" id="lfc:LFE_0038"/>
<proteinExistence type="predicted"/>
<protein>
    <recommendedName>
        <fullName evidence="2">precorrin-2 dehydrogenase</fullName>
        <ecNumber evidence="2">1.3.1.76</ecNumber>
    </recommendedName>
</protein>
<dbReference type="InterPro" id="IPR006367">
    <property type="entry name" value="Sirohaem_synthase_N"/>
</dbReference>
<dbReference type="eggNOG" id="COG1648">
    <property type="taxonomic scope" value="Bacteria"/>
</dbReference>
<reference evidence="7 8" key="1">
    <citation type="journal article" date="2012" name="J. Bacteriol.">
        <title>Complete Genome Sequence of Leptospirillum ferrooxidans Strain C2-3, Isolated from a Fresh Volcanic Ash Deposit on the Island of Miyake, Japan.</title>
        <authorList>
            <person name="Fujimura R."/>
            <person name="Sato Y."/>
            <person name="Nishizawa T."/>
            <person name="Oshima K."/>
            <person name="Kim S.-W."/>
            <person name="Hattori M."/>
            <person name="Kamijo T."/>
            <person name="Ohta H."/>
        </authorList>
    </citation>
    <scope>NUCLEOTIDE SEQUENCE [LARGE SCALE GENOMIC DNA]</scope>
    <source>
        <strain evidence="7 8">C2-3</strain>
    </source>
</reference>
<evidence type="ECO:0000256" key="1">
    <source>
        <dbReference type="ARBA" id="ARBA00005010"/>
    </source>
</evidence>
<evidence type="ECO:0000256" key="4">
    <source>
        <dbReference type="ARBA" id="ARBA00023027"/>
    </source>
</evidence>
<dbReference type="NCBIfam" id="TIGR01470">
    <property type="entry name" value="cysG_Nterm"/>
    <property type="match status" value="1"/>
</dbReference>
<keyword evidence="3" id="KW-0560">Oxidoreductase</keyword>
<dbReference type="Proteomes" id="UP000007382">
    <property type="component" value="Chromosome"/>
</dbReference>
<evidence type="ECO:0000313" key="8">
    <source>
        <dbReference type="Proteomes" id="UP000007382"/>
    </source>
</evidence>
<dbReference type="HOGENOM" id="CLU_1228670_0_0_0"/>
<dbReference type="SUPFAM" id="SSF51735">
    <property type="entry name" value="NAD(P)-binding Rossmann-fold domains"/>
    <property type="match status" value="1"/>
</dbReference>
<dbReference type="GO" id="GO:0019354">
    <property type="term" value="P:siroheme biosynthetic process"/>
    <property type="evidence" value="ECO:0007669"/>
    <property type="project" value="UniProtKB-UniPathway"/>
</dbReference>
<dbReference type="PANTHER" id="PTHR35330">
    <property type="entry name" value="SIROHEME BIOSYNTHESIS PROTEIN MET8"/>
    <property type="match status" value="1"/>
</dbReference>
<sequence>MLSLFPVALELSDRPVLIVGAGKVAERKILKLMDCGARVRVISPLASALIEHWASLGQIEWIQRSYHSGDEGGYCLVWAVTDDHGLNGEIARNVREAGGFCDTATASSDRSMRSLAQGNVGSLMIAATSNPSDPIFSRMMVREILTSLKAEGLDSISIEHGCLREALLLQKMSSEELVRNMSKVGLVFFRENTDFSDRLALYVQWFGQEVSDRVRSCVLKRSEGS</sequence>